<reference evidence="10 11" key="1">
    <citation type="submission" date="2013-12" db="EMBL/GenBank/DDBJ databases">
        <title>Comparative genomics of Petrotoga isolates.</title>
        <authorList>
            <person name="Nesbo C.L."/>
            <person name="Charchuk R."/>
            <person name="Chow K."/>
        </authorList>
    </citation>
    <scope>NUCLEOTIDE SEQUENCE [LARGE SCALE GENOMIC DNA]</scope>
    <source>
        <strain evidence="10 11">DSM 14811</strain>
    </source>
</reference>
<evidence type="ECO:0000256" key="3">
    <source>
        <dbReference type="ARBA" id="ARBA00013365"/>
    </source>
</evidence>
<dbReference type="InterPro" id="IPR050535">
    <property type="entry name" value="DNA_Repair-Maintenance_Comp"/>
</dbReference>
<keyword evidence="6 7" id="KW-0269">Exonuclease</keyword>
<dbReference type="Gene3D" id="3.60.21.10">
    <property type="match status" value="1"/>
</dbReference>
<evidence type="ECO:0000313" key="11">
    <source>
        <dbReference type="Proteomes" id="UP000236604"/>
    </source>
</evidence>
<dbReference type="Proteomes" id="UP000236604">
    <property type="component" value="Unassembled WGS sequence"/>
</dbReference>
<evidence type="ECO:0000259" key="8">
    <source>
        <dbReference type="Pfam" id="PF00149"/>
    </source>
</evidence>
<keyword evidence="7" id="KW-0233">DNA recombination</keyword>
<dbReference type="GO" id="GO:0004519">
    <property type="term" value="F:endonuclease activity"/>
    <property type="evidence" value="ECO:0007669"/>
    <property type="project" value="UniProtKB-KW"/>
</dbReference>
<evidence type="ECO:0000313" key="10">
    <source>
        <dbReference type="EMBL" id="PNR99786.1"/>
    </source>
</evidence>
<organism evidence="10 11">
    <name type="scientific">Petrotoga mexicana DSM 14811</name>
    <dbReference type="NCBI Taxonomy" id="1122954"/>
    <lineage>
        <taxon>Bacteria</taxon>
        <taxon>Thermotogati</taxon>
        <taxon>Thermotogota</taxon>
        <taxon>Thermotogae</taxon>
        <taxon>Petrotogales</taxon>
        <taxon>Petrotogaceae</taxon>
        <taxon>Petrotoga</taxon>
    </lineage>
</organism>
<evidence type="ECO:0000256" key="2">
    <source>
        <dbReference type="ARBA" id="ARBA00011322"/>
    </source>
</evidence>
<dbReference type="PANTHER" id="PTHR30337:SF0">
    <property type="entry name" value="NUCLEASE SBCCD SUBUNIT D"/>
    <property type="match status" value="1"/>
</dbReference>
<dbReference type="InterPro" id="IPR004843">
    <property type="entry name" value="Calcineurin-like_PHP"/>
</dbReference>
<evidence type="ECO:0000256" key="4">
    <source>
        <dbReference type="ARBA" id="ARBA00022722"/>
    </source>
</evidence>
<dbReference type="EMBL" id="AZRN01000014">
    <property type="protein sequence ID" value="PNR99786.1"/>
    <property type="molecule type" value="Genomic_DNA"/>
</dbReference>
<dbReference type="NCBIfam" id="TIGR00619">
    <property type="entry name" value="sbcd"/>
    <property type="match status" value="1"/>
</dbReference>
<evidence type="ECO:0000256" key="7">
    <source>
        <dbReference type="RuleBase" id="RU363069"/>
    </source>
</evidence>
<dbReference type="PANTHER" id="PTHR30337">
    <property type="entry name" value="COMPONENT OF ATP-DEPENDENT DSDNA EXONUCLEASE"/>
    <property type="match status" value="1"/>
</dbReference>
<gene>
    <name evidence="7" type="primary">sbcD</name>
    <name evidence="10" type="ORF">X927_05020</name>
</gene>
<protein>
    <recommendedName>
        <fullName evidence="3 7">Nuclease SbcCD subunit D</fullName>
    </recommendedName>
</protein>
<accession>A0A2K1PAR1</accession>
<evidence type="ECO:0000256" key="5">
    <source>
        <dbReference type="ARBA" id="ARBA00022801"/>
    </source>
</evidence>
<dbReference type="GO" id="GO:0008408">
    <property type="term" value="F:3'-5' exonuclease activity"/>
    <property type="evidence" value="ECO:0007669"/>
    <property type="project" value="InterPro"/>
</dbReference>
<dbReference type="RefSeq" id="WP_103076974.1">
    <property type="nucleotide sequence ID" value="NZ_AZRN01000014.1"/>
</dbReference>
<keyword evidence="7" id="KW-0255">Endonuclease</keyword>
<dbReference type="AlphaFoldDB" id="A0A2K1PAR1"/>
<keyword evidence="5 7" id="KW-0378">Hydrolase</keyword>
<comment type="function">
    <text evidence="7">SbcCD cleaves DNA hairpin structures. These structures can inhibit DNA replication and are intermediates in certain DNA recombination reactions. The complex acts as a 3'-&gt;5' double strand exonuclease that can open hairpins. It also has a 5' single-strand endonuclease activity.</text>
</comment>
<comment type="caution">
    <text evidence="10">The sequence shown here is derived from an EMBL/GenBank/DDBJ whole genome shotgun (WGS) entry which is preliminary data.</text>
</comment>
<dbReference type="Pfam" id="PF12320">
    <property type="entry name" value="SbcD_C"/>
    <property type="match status" value="1"/>
</dbReference>
<keyword evidence="7" id="KW-0235">DNA replication</keyword>
<feature type="domain" description="Calcineurin-like phosphoesterase" evidence="8">
    <location>
        <begin position="1"/>
        <end position="215"/>
    </location>
</feature>
<dbReference type="InterPro" id="IPR041796">
    <property type="entry name" value="Mre11_N"/>
</dbReference>
<comment type="subunit">
    <text evidence="2 7">Heterodimer of SbcC and SbcD.</text>
</comment>
<sequence length="374" mass="43107">MKFIHTADWHLGKIIYSNYMTLDQKFILDKFLAYLSKTPPDVLLIAGDLYDRGIPPSEAVNLLNEVLSKIVLELKIPTLIISGNHDSDERLEFLNGILSNMNLHIEGTLKKEVKKITFNDEYGPVNFFMLPYVDLQKASDILEINFENKIKLLKHYINSIDLDEDERNVLIAHEYIMGGLNSESERPLSIGGSEYVDPDIFEKFDYVALGHLHRPQKIKNSYYSGSLLKYSFSEAGHIKGMNLVEIKEKGNIKVEKLSFNTAKDMKIIRGYFDDIMKIESSNDYLQIILKNTKPVYDAINKLRAKFPNVLSLDFPNLKTNDEIKTRDYNIKKISPVDLFELFYKEVKNQVLSFEEKQIVTSIFNDLQKASGEEK</sequence>
<feature type="domain" description="Nuclease SbcCD subunit D C-terminal" evidence="9">
    <location>
        <begin position="263"/>
        <end position="346"/>
    </location>
</feature>
<dbReference type="InterPro" id="IPR004593">
    <property type="entry name" value="SbcD"/>
</dbReference>
<keyword evidence="4 7" id="KW-0540">Nuclease</keyword>
<dbReference type="SUPFAM" id="SSF56300">
    <property type="entry name" value="Metallo-dependent phosphatases"/>
    <property type="match status" value="1"/>
</dbReference>
<evidence type="ECO:0000256" key="1">
    <source>
        <dbReference type="ARBA" id="ARBA00010555"/>
    </source>
</evidence>
<keyword evidence="11" id="KW-1185">Reference proteome</keyword>
<name>A0A2K1PAR1_9BACT</name>
<proteinExistence type="inferred from homology"/>
<evidence type="ECO:0000256" key="6">
    <source>
        <dbReference type="ARBA" id="ARBA00022839"/>
    </source>
</evidence>
<evidence type="ECO:0000259" key="9">
    <source>
        <dbReference type="Pfam" id="PF12320"/>
    </source>
</evidence>
<dbReference type="InterPro" id="IPR029052">
    <property type="entry name" value="Metallo-depent_PP-like"/>
</dbReference>
<dbReference type="GO" id="GO:0006260">
    <property type="term" value="P:DNA replication"/>
    <property type="evidence" value="ECO:0007669"/>
    <property type="project" value="UniProtKB-KW"/>
</dbReference>
<dbReference type="CDD" id="cd00840">
    <property type="entry name" value="MPP_Mre11_N"/>
    <property type="match status" value="1"/>
</dbReference>
<dbReference type="Pfam" id="PF00149">
    <property type="entry name" value="Metallophos"/>
    <property type="match status" value="1"/>
</dbReference>
<dbReference type="GO" id="GO:0006310">
    <property type="term" value="P:DNA recombination"/>
    <property type="evidence" value="ECO:0007669"/>
    <property type="project" value="UniProtKB-KW"/>
</dbReference>
<comment type="similarity">
    <text evidence="1 7">Belongs to the SbcD family.</text>
</comment>
<dbReference type="InterPro" id="IPR026843">
    <property type="entry name" value="SbcD_C"/>
</dbReference>